<comment type="subcellular location">
    <subcellularLocation>
        <location evidence="1">Membrane</location>
    </subcellularLocation>
</comment>
<evidence type="ECO:0000313" key="10">
    <source>
        <dbReference type="Proteomes" id="UP001346869"/>
    </source>
</evidence>
<reference evidence="9 10" key="2">
    <citation type="journal article" date="2023" name="Mol. Biol. Evol.">
        <title>Genomics of Secondarily Temperate Adaptation in the Only Non-Antarctic Icefish.</title>
        <authorList>
            <person name="Rivera-Colon A.G."/>
            <person name="Rayamajhi N."/>
            <person name="Minhas B.F."/>
            <person name="Madrigal G."/>
            <person name="Bilyk K.T."/>
            <person name="Yoon V."/>
            <person name="Hune M."/>
            <person name="Gregory S."/>
            <person name="Cheng C.H.C."/>
            <person name="Catchen J.M."/>
        </authorList>
    </citation>
    <scope>NUCLEOTIDE SEQUENCE [LARGE SCALE GENOMIC DNA]</scope>
    <source>
        <strain evidence="9">JMC-PN-2008</strain>
    </source>
</reference>
<accession>A0AAN8ALC8</accession>
<dbReference type="PANTHER" id="PTHR13869:SF21">
    <property type="entry name" value="MYELIN PROTEIN ZERO-LIKE PROTEIN 2"/>
    <property type="match status" value="1"/>
</dbReference>
<evidence type="ECO:0000313" key="9">
    <source>
        <dbReference type="EMBL" id="KAK5859182.1"/>
    </source>
</evidence>
<keyword evidence="10" id="KW-1185">Reference proteome</keyword>
<dbReference type="PANTHER" id="PTHR13869">
    <property type="entry name" value="MYELIN P0 RELATED"/>
    <property type="match status" value="1"/>
</dbReference>
<dbReference type="InterPro" id="IPR013783">
    <property type="entry name" value="Ig-like_fold"/>
</dbReference>
<dbReference type="GO" id="GO:0098609">
    <property type="term" value="P:cell-cell adhesion"/>
    <property type="evidence" value="ECO:0007669"/>
    <property type="project" value="TreeGrafter"/>
</dbReference>
<evidence type="ECO:0000256" key="1">
    <source>
        <dbReference type="ARBA" id="ARBA00004370"/>
    </source>
</evidence>
<feature type="signal peptide" evidence="8">
    <location>
        <begin position="1"/>
        <end position="21"/>
    </location>
</feature>
<dbReference type="AlphaFoldDB" id="A0AAN8ALC8"/>
<organism evidence="9 10">
    <name type="scientific">Eleginops maclovinus</name>
    <name type="common">Patagonian blennie</name>
    <name type="synonym">Eleginus maclovinus</name>
    <dbReference type="NCBI Taxonomy" id="56733"/>
    <lineage>
        <taxon>Eukaryota</taxon>
        <taxon>Metazoa</taxon>
        <taxon>Chordata</taxon>
        <taxon>Craniata</taxon>
        <taxon>Vertebrata</taxon>
        <taxon>Euteleostomi</taxon>
        <taxon>Actinopterygii</taxon>
        <taxon>Neopterygii</taxon>
        <taxon>Teleostei</taxon>
        <taxon>Neoteleostei</taxon>
        <taxon>Acanthomorphata</taxon>
        <taxon>Eupercaria</taxon>
        <taxon>Perciformes</taxon>
        <taxon>Notothenioidei</taxon>
        <taxon>Eleginopidae</taxon>
        <taxon>Eleginops</taxon>
    </lineage>
</organism>
<gene>
    <name evidence="9" type="ORF">PBY51_003266</name>
</gene>
<protein>
    <submittedName>
        <fullName evidence="9">Uncharacterized protein</fullName>
    </submittedName>
</protein>
<keyword evidence="7" id="KW-0393">Immunoglobulin domain</keyword>
<keyword evidence="4" id="KW-1133">Transmembrane helix</keyword>
<keyword evidence="5" id="KW-0472">Membrane</keyword>
<evidence type="ECO:0000256" key="2">
    <source>
        <dbReference type="ARBA" id="ARBA00022692"/>
    </source>
</evidence>
<evidence type="ECO:0000256" key="4">
    <source>
        <dbReference type="ARBA" id="ARBA00022989"/>
    </source>
</evidence>
<keyword evidence="6" id="KW-1015">Disulfide bond</keyword>
<evidence type="ECO:0000256" key="3">
    <source>
        <dbReference type="ARBA" id="ARBA00022729"/>
    </source>
</evidence>
<comment type="caution">
    <text evidence="9">The sequence shown here is derived from an EMBL/GenBank/DDBJ whole genome shotgun (WGS) entry which is preliminary data.</text>
</comment>
<proteinExistence type="predicted"/>
<name>A0AAN8ALC8_ELEMC</name>
<dbReference type="Proteomes" id="UP001346869">
    <property type="component" value="Unassembled WGS sequence"/>
</dbReference>
<evidence type="ECO:0000256" key="7">
    <source>
        <dbReference type="ARBA" id="ARBA00023319"/>
    </source>
</evidence>
<sequence>MNQMILLCVFVVGLLLPGVQQVRGIQVYTASEVEAFNGTDVKLRYIFSSGYPVGYLSVSWMFRPLHGGPEESVFYYNVKPYLPSSRWAF</sequence>
<dbReference type="GO" id="GO:0005886">
    <property type="term" value="C:plasma membrane"/>
    <property type="evidence" value="ECO:0007669"/>
    <property type="project" value="TreeGrafter"/>
</dbReference>
<reference evidence="9 10" key="1">
    <citation type="journal article" date="2023" name="Genes (Basel)">
        <title>Chromosome-Level Genome Assembly and Circadian Gene Repertoire of the Patagonia Blennie Eleginops maclovinus-The Closest Ancestral Proxy of Antarctic Cryonotothenioids.</title>
        <authorList>
            <person name="Cheng C.C."/>
            <person name="Rivera-Colon A.G."/>
            <person name="Minhas B.F."/>
            <person name="Wilson L."/>
            <person name="Rayamajhi N."/>
            <person name="Vargas-Chacoff L."/>
            <person name="Catchen J.M."/>
        </authorList>
    </citation>
    <scope>NUCLEOTIDE SEQUENCE [LARGE SCALE GENOMIC DNA]</scope>
    <source>
        <strain evidence="9">JMC-PN-2008</strain>
    </source>
</reference>
<dbReference type="Gene3D" id="2.60.40.10">
    <property type="entry name" value="Immunoglobulins"/>
    <property type="match status" value="1"/>
</dbReference>
<feature type="chain" id="PRO_5043056070" evidence="8">
    <location>
        <begin position="22"/>
        <end position="89"/>
    </location>
</feature>
<evidence type="ECO:0000256" key="8">
    <source>
        <dbReference type="SAM" id="SignalP"/>
    </source>
</evidence>
<evidence type="ECO:0000256" key="6">
    <source>
        <dbReference type="ARBA" id="ARBA00023157"/>
    </source>
</evidence>
<keyword evidence="3 8" id="KW-0732">Signal</keyword>
<dbReference type="EMBL" id="JAUZQC010000015">
    <property type="protein sequence ID" value="KAK5859182.1"/>
    <property type="molecule type" value="Genomic_DNA"/>
</dbReference>
<dbReference type="InterPro" id="IPR000920">
    <property type="entry name" value="Myelin_P0-rel"/>
</dbReference>
<keyword evidence="2" id="KW-0812">Transmembrane</keyword>
<evidence type="ECO:0000256" key="5">
    <source>
        <dbReference type="ARBA" id="ARBA00023136"/>
    </source>
</evidence>